<evidence type="ECO:0000256" key="5">
    <source>
        <dbReference type="ARBA" id="ARBA00023242"/>
    </source>
</evidence>
<dbReference type="EMBL" id="KK914203">
    <property type="protein sequence ID" value="KDP46925.1"/>
    <property type="molecule type" value="Genomic_DNA"/>
</dbReference>
<dbReference type="PROSITE" id="PS51369">
    <property type="entry name" value="TCP"/>
    <property type="match status" value="1"/>
</dbReference>
<dbReference type="PANTHER" id="PTHR31072:SF108">
    <property type="entry name" value="TRANSCRIPTION FACTOR TCP22-RELATED"/>
    <property type="match status" value="1"/>
</dbReference>
<proteinExistence type="predicted"/>
<dbReference type="InterPro" id="IPR005333">
    <property type="entry name" value="Transcription_factor_TCP"/>
</dbReference>
<dbReference type="OrthoDB" id="1911901at2759"/>
<evidence type="ECO:0000313" key="8">
    <source>
        <dbReference type="EMBL" id="KDP46925.1"/>
    </source>
</evidence>
<dbReference type="GO" id="GO:0005634">
    <property type="term" value="C:nucleus"/>
    <property type="evidence" value="ECO:0007669"/>
    <property type="project" value="UniProtKB-SubCell"/>
</dbReference>
<evidence type="ECO:0000256" key="6">
    <source>
        <dbReference type="SAM" id="MobiDB-lite"/>
    </source>
</evidence>
<evidence type="ECO:0000256" key="2">
    <source>
        <dbReference type="ARBA" id="ARBA00023015"/>
    </source>
</evidence>
<keyword evidence="4" id="KW-0804">Transcription</keyword>
<dbReference type="Proteomes" id="UP000027138">
    <property type="component" value="Unassembled WGS sequence"/>
</dbReference>
<comment type="subcellular location">
    <subcellularLocation>
        <location evidence="1">Nucleus</location>
    </subcellularLocation>
</comment>
<dbReference type="GO" id="GO:0003700">
    <property type="term" value="F:DNA-binding transcription factor activity"/>
    <property type="evidence" value="ECO:0007669"/>
    <property type="project" value="InterPro"/>
</dbReference>
<keyword evidence="5" id="KW-0539">Nucleus</keyword>
<sequence>MATTIAAATTVSAATTGPFVGSISNQISVNQSPYNSNFVITIPATKRPSKDRHTKVIGHGWRIRMLALCAARVFQLTRELGHKSDGETIELFLQQAEPAIIAATGAGQEQQQQQLVHSIRPSNVLATPATMWAVAAAPAVTNETQELARPTCAKEHARAIRGCRFLSVLTPAQLALQLPRSLQTLACPSRAREHARAASDCLSLSVHIQTRPVLHPPQSLARPHRARQHARAEGQTLPWAENVNSSPCHLHGPA</sequence>
<name>A0A067LPT7_JATCU</name>
<keyword evidence="3" id="KW-0238">DNA-binding</keyword>
<evidence type="ECO:0000256" key="4">
    <source>
        <dbReference type="ARBA" id="ARBA00023163"/>
    </source>
</evidence>
<dbReference type="AlphaFoldDB" id="A0A067LPT7"/>
<dbReference type="GO" id="GO:0043565">
    <property type="term" value="F:sequence-specific DNA binding"/>
    <property type="evidence" value="ECO:0007669"/>
    <property type="project" value="TreeGrafter"/>
</dbReference>
<dbReference type="Pfam" id="PF03634">
    <property type="entry name" value="TCP"/>
    <property type="match status" value="1"/>
</dbReference>
<keyword evidence="9" id="KW-1185">Reference proteome</keyword>
<protein>
    <recommendedName>
        <fullName evidence="7">TCP domain-containing protein</fullName>
    </recommendedName>
</protein>
<evidence type="ECO:0000259" key="7">
    <source>
        <dbReference type="PROSITE" id="PS51369"/>
    </source>
</evidence>
<organism evidence="8 9">
    <name type="scientific">Jatropha curcas</name>
    <name type="common">Barbados nut</name>
    <dbReference type="NCBI Taxonomy" id="180498"/>
    <lineage>
        <taxon>Eukaryota</taxon>
        <taxon>Viridiplantae</taxon>
        <taxon>Streptophyta</taxon>
        <taxon>Embryophyta</taxon>
        <taxon>Tracheophyta</taxon>
        <taxon>Spermatophyta</taxon>
        <taxon>Magnoliopsida</taxon>
        <taxon>eudicotyledons</taxon>
        <taxon>Gunneridae</taxon>
        <taxon>Pentapetalae</taxon>
        <taxon>rosids</taxon>
        <taxon>fabids</taxon>
        <taxon>Malpighiales</taxon>
        <taxon>Euphorbiaceae</taxon>
        <taxon>Crotonoideae</taxon>
        <taxon>Jatropheae</taxon>
        <taxon>Jatropha</taxon>
    </lineage>
</organism>
<feature type="domain" description="TCP" evidence="7">
    <location>
        <begin position="49"/>
        <end position="103"/>
    </location>
</feature>
<dbReference type="STRING" id="180498.A0A067LPT7"/>
<evidence type="ECO:0000256" key="1">
    <source>
        <dbReference type="ARBA" id="ARBA00004123"/>
    </source>
</evidence>
<evidence type="ECO:0000313" key="9">
    <source>
        <dbReference type="Proteomes" id="UP000027138"/>
    </source>
</evidence>
<dbReference type="PANTHER" id="PTHR31072">
    <property type="entry name" value="TRANSCRIPTION FACTOR TCP4-RELATED"/>
    <property type="match status" value="1"/>
</dbReference>
<accession>A0A067LPT7</accession>
<gene>
    <name evidence="8" type="ORF">JCGZ_08913</name>
</gene>
<feature type="region of interest" description="Disordered" evidence="6">
    <location>
        <begin position="216"/>
        <end position="254"/>
    </location>
</feature>
<dbReference type="InterPro" id="IPR017887">
    <property type="entry name" value="TF_TCP_subgr"/>
</dbReference>
<keyword evidence="2" id="KW-0805">Transcription regulation</keyword>
<evidence type="ECO:0000256" key="3">
    <source>
        <dbReference type="ARBA" id="ARBA00023125"/>
    </source>
</evidence>
<reference evidence="8 9" key="1">
    <citation type="journal article" date="2014" name="PLoS ONE">
        <title>Global Analysis of Gene Expression Profiles in Physic Nut (Jatropha curcas L.) Seedlings Exposed to Salt Stress.</title>
        <authorList>
            <person name="Zhang L."/>
            <person name="Zhang C."/>
            <person name="Wu P."/>
            <person name="Chen Y."/>
            <person name="Li M."/>
            <person name="Jiang H."/>
            <person name="Wu G."/>
        </authorList>
    </citation>
    <scope>NUCLEOTIDE SEQUENCE [LARGE SCALE GENOMIC DNA]</scope>
    <source>
        <strain evidence="9">cv. GZQX0401</strain>
        <tissue evidence="8">Young leaves</tissue>
    </source>
</reference>